<name>A0A380FJ63_STAGA</name>
<dbReference type="GO" id="GO:0003677">
    <property type="term" value="F:DNA binding"/>
    <property type="evidence" value="ECO:0007669"/>
    <property type="project" value="UniProtKB-KW"/>
</dbReference>
<sequence>MNALVSKMNDEQSQAVRTTEGPLLIMAGAGSGKTRVLTHRIAYLLDEKDVSPYNVLAITFTNKAAREMKERVEALVGEEAQVIWMSTFHSMCVRILRRDADRIGIERNFTIIDPTDQKSVIKDVLKNENIDSKKFEPRMFIGAISNLKNELKTPEDAQNEAQDYHSQMVATVYKGYQRQLSRNEALDFDDLIMVTIRLFERVPEVLDYYQNKFQYIHVDEYQDTNKAQYTLVNLLASKFKNLCVVGDSDQSIYGWRGADIQNILSFEEDYPEAKTIFLEQNYRSTKNILNAANEVIKHNSERKPKGLWTGNTDGDKIHYYEATTERDEAEYVVREMMKHQRNGKKYQDMAILYRTNAQSRVLEETFMKSNIPYTMVGGQKFYDRKEIKDLLSYLRIIANSNDDISLQRIINVPKRGIGPSSVDKIQAYANQNDISMFDALAEVDFIGLSKKVTQECVQFYEVMQNLIKQQEFLEISEIVVEVLEKSGYREMLEREQTLESRSRLENIDEFMSVPKDYEENTPLEEQSLINFLTDLSLVADIDEAQIEDGVTLMTMHSAKGLEFPIVFIMGMEESLFPHIRAIKSDDDHEMEEERRICYVAITRAEETLYITHATSRMLFGRPQSNVPSRFLREIPEDLLDKVNQSKPRSQTTNGFKSATKQPAKRGYSRRATTSSNSQSTSDWKVGDKVIHKSWGEGMVSNVNEKNGSVELDIIFKSQGPKRLLAPICTDRKERGITLGRVTNTCKNVTQIIKPI</sequence>
<evidence type="ECO:0000256" key="10">
    <source>
        <dbReference type="PROSITE-ProRule" id="PRU00560"/>
    </source>
</evidence>
<accession>A0A380FJ63</accession>
<protein>
    <recommendedName>
        <fullName evidence="11">ATP-dependent DNA helicase</fullName>
        <ecNumber evidence="11">5.6.2.4</ecNumber>
    </recommendedName>
</protein>
<evidence type="ECO:0000256" key="5">
    <source>
        <dbReference type="ARBA" id="ARBA00022840"/>
    </source>
</evidence>
<evidence type="ECO:0000256" key="12">
    <source>
        <dbReference type="SAM" id="MobiDB-lite"/>
    </source>
</evidence>
<dbReference type="STRING" id="1293.SH09_08340"/>
<gene>
    <name evidence="15" type="primary">pcrA</name>
    <name evidence="15" type="ORF">NCTC12195_03503</name>
</gene>
<evidence type="ECO:0000256" key="3">
    <source>
        <dbReference type="ARBA" id="ARBA00022801"/>
    </source>
</evidence>
<evidence type="ECO:0000256" key="11">
    <source>
        <dbReference type="RuleBase" id="RU364053"/>
    </source>
</evidence>
<dbReference type="Proteomes" id="UP000255277">
    <property type="component" value="Unassembled WGS sequence"/>
</dbReference>
<dbReference type="NCBIfam" id="TIGR01073">
    <property type="entry name" value="pcrA"/>
    <property type="match status" value="1"/>
</dbReference>
<dbReference type="Gene3D" id="1.10.486.10">
    <property type="entry name" value="PCRA, domain 4"/>
    <property type="match status" value="1"/>
</dbReference>
<dbReference type="GO" id="GO:0005829">
    <property type="term" value="C:cytosol"/>
    <property type="evidence" value="ECO:0007669"/>
    <property type="project" value="TreeGrafter"/>
</dbReference>
<dbReference type="InterPro" id="IPR000212">
    <property type="entry name" value="DNA_helicase_UvrD/REP"/>
</dbReference>
<evidence type="ECO:0000256" key="9">
    <source>
        <dbReference type="ARBA" id="ARBA00048988"/>
    </source>
</evidence>
<dbReference type="Gene3D" id="1.10.10.160">
    <property type="match status" value="1"/>
</dbReference>
<evidence type="ECO:0000256" key="4">
    <source>
        <dbReference type="ARBA" id="ARBA00022806"/>
    </source>
</evidence>
<dbReference type="GO" id="GO:0043138">
    <property type="term" value="F:3'-5' DNA helicase activity"/>
    <property type="evidence" value="ECO:0007669"/>
    <property type="project" value="UniProtKB-EC"/>
</dbReference>
<dbReference type="InterPro" id="IPR014017">
    <property type="entry name" value="DNA_helicase_UvrD-like_C"/>
</dbReference>
<comment type="catalytic activity">
    <reaction evidence="8">
        <text>Couples ATP hydrolysis with the unwinding of duplex DNA by translocating in the 3'-5' direction.</text>
        <dbReference type="EC" id="5.6.2.4"/>
    </reaction>
</comment>
<feature type="domain" description="UvrD-like helicase C-terminal" evidence="14">
    <location>
        <begin position="286"/>
        <end position="560"/>
    </location>
</feature>
<dbReference type="EMBL" id="UHDK01000001">
    <property type="protein sequence ID" value="SUM33995.1"/>
    <property type="molecule type" value="Genomic_DNA"/>
</dbReference>
<dbReference type="GO" id="GO:0006260">
    <property type="term" value="P:DNA replication"/>
    <property type="evidence" value="ECO:0007669"/>
    <property type="project" value="InterPro"/>
</dbReference>
<keyword evidence="3 10" id="KW-0378">Hydrolase</keyword>
<dbReference type="SUPFAM" id="SSF52540">
    <property type="entry name" value="P-loop containing nucleoside triphosphate hydrolases"/>
    <property type="match status" value="1"/>
</dbReference>
<dbReference type="GO" id="GO:0000725">
    <property type="term" value="P:recombinational repair"/>
    <property type="evidence" value="ECO:0007669"/>
    <property type="project" value="TreeGrafter"/>
</dbReference>
<proteinExistence type="inferred from homology"/>
<dbReference type="PROSITE" id="PS51217">
    <property type="entry name" value="UVRD_HELICASE_CTER"/>
    <property type="match status" value="1"/>
</dbReference>
<dbReference type="GO" id="GO:0009314">
    <property type="term" value="P:response to radiation"/>
    <property type="evidence" value="ECO:0007669"/>
    <property type="project" value="UniProtKB-ARBA"/>
</dbReference>
<dbReference type="Pfam" id="PF00580">
    <property type="entry name" value="UvrD-helicase"/>
    <property type="match status" value="1"/>
</dbReference>
<evidence type="ECO:0000256" key="2">
    <source>
        <dbReference type="ARBA" id="ARBA00022741"/>
    </source>
</evidence>
<dbReference type="InterPro" id="IPR005751">
    <property type="entry name" value="ATP-dep_DNA_helicase_PcrA"/>
</dbReference>
<dbReference type="AlphaFoldDB" id="A0A380FJ63"/>
<dbReference type="PANTHER" id="PTHR11070">
    <property type="entry name" value="UVRD / RECB / PCRA DNA HELICASE FAMILY MEMBER"/>
    <property type="match status" value="1"/>
</dbReference>
<dbReference type="Pfam" id="PF21196">
    <property type="entry name" value="PcrA_UvrD_tudor"/>
    <property type="match status" value="1"/>
</dbReference>
<keyword evidence="4 10" id="KW-0347">Helicase</keyword>
<reference evidence="15 16" key="1">
    <citation type="submission" date="2018-06" db="EMBL/GenBank/DDBJ databases">
        <authorList>
            <consortium name="Pathogen Informatics"/>
            <person name="Doyle S."/>
        </authorList>
    </citation>
    <scope>NUCLEOTIDE SEQUENCE [LARGE SCALE GENOMIC DNA]</scope>
    <source>
        <strain evidence="15 16">NCTC12195</strain>
    </source>
</reference>
<dbReference type="InterPro" id="IPR014016">
    <property type="entry name" value="UvrD-like_ATP-bd"/>
</dbReference>
<evidence type="ECO:0000313" key="16">
    <source>
        <dbReference type="Proteomes" id="UP000255277"/>
    </source>
</evidence>
<organism evidence="15 16">
    <name type="scientific">Staphylococcus gallinarum</name>
    <dbReference type="NCBI Taxonomy" id="1293"/>
    <lineage>
        <taxon>Bacteria</taxon>
        <taxon>Bacillati</taxon>
        <taxon>Bacillota</taxon>
        <taxon>Bacilli</taxon>
        <taxon>Bacillales</taxon>
        <taxon>Staphylococcaceae</taxon>
        <taxon>Staphylococcus</taxon>
    </lineage>
</organism>
<dbReference type="CDD" id="cd18807">
    <property type="entry name" value="SF1_C_UvrD"/>
    <property type="match status" value="1"/>
</dbReference>
<feature type="compositionally biased region" description="Polar residues" evidence="12">
    <location>
        <begin position="642"/>
        <end position="660"/>
    </location>
</feature>
<keyword evidence="6 11" id="KW-0238">DNA-binding</keyword>
<dbReference type="InterPro" id="IPR027417">
    <property type="entry name" value="P-loop_NTPase"/>
</dbReference>
<dbReference type="CDD" id="cd17932">
    <property type="entry name" value="DEXQc_UvrD"/>
    <property type="match status" value="1"/>
</dbReference>
<evidence type="ECO:0000256" key="8">
    <source>
        <dbReference type="ARBA" id="ARBA00034617"/>
    </source>
</evidence>
<dbReference type="InterPro" id="IPR013986">
    <property type="entry name" value="DExx_box_DNA_helicase_dom_sf"/>
</dbReference>
<evidence type="ECO:0000256" key="6">
    <source>
        <dbReference type="ARBA" id="ARBA00023125"/>
    </source>
</evidence>
<dbReference type="PROSITE" id="PS51198">
    <property type="entry name" value="UVRD_HELICASE_ATP_BIND"/>
    <property type="match status" value="1"/>
</dbReference>
<dbReference type="EC" id="5.6.2.4" evidence="11"/>
<dbReference type="GO" id="GO:0033202">
    <property type="term" value="C:DNA helicase complex"/>
    <property type="evidence" value="ECO:0007669"/>
    <property type="project" value="TreeGrafter"/>
</dbReference>
<evidence type="ECO:0000256" key="1">
    <source>
        <dbReference type="ARBA" id="ARBA00009922"/>
    </source>
</evidence>
<dbReference type="GO" id="GO:0005524">
    <property type="term" value="F:ATP binding"/>
    <property type="evidence" value="ECO:0007669"/>
    <property type="project" value="UniProtKB-UniRule"/>
</dbReference>
<evidence type="ECO:0000259" key="14">
    <source>
        <dbReference type="PROSITE" id="PS51217"/>
    </source>
</evidence>
<keyword evidence="5 10" id="KW-0067">ATP-binding</keyword>
<comment type="catalytic activity">
    <reaction evidence="9 11">
        <text>ATP + H2O = ADP + phosphate + H(+)</text>
        <dbReference type="Rhea" id="RHEA:13065"/>
        <dbReference type="ChEBI" id="CHEBI:15377"/>
        <dbReference type="ChEBI" id="CHEBI:15378"/>
        <dbReference type="ChEBI" id="CHEBI:30616"/>
        <dbReference type="ChEBI" id="CHEBI:43474"/>
        <dbReference type="ChEBI" id="CHEBI:456216"/>
        <dbReference type="EC" id="5.6.2.4"/>
    </reaction>
</comment>
<dbReference type="Pfam" id="PF13361">
    <property type="entry name" value="UvrD_C"/>
    <property type="match status" value="1"/>
</dbReference>
<evidence type="ECO:0000256" key="7">
    <source>
        <dbReference type="ARBA" id="ARBA00023235"/>
    </source>
</evidence>
<keyword evidence="7" id="KW-0413">Isomerase</keyword>
<dbReference type="Gene3D" id="3.40.50.300">
    <property type="entry name" value="P-loop containing nucleotide triphosphate hydrolases"/>
    <property type="match status" value="2"/>
</dbReference>
<evidence type="ECO:0000313" key="15">
    <source>
        <dbReference type="EMBL" id="SUM33995.1"/>
    </source>
</evidence>
<dbReference type="GO" id="GO:0016887">
    <property type="term" value="F:ATP hydrolysis activity"/>
    <property type="evidence" value="ECO:0007669"/>
    <property type="project" value="RHEA"/>
</dbReference>
<dbReference type="FunFam" id="1.10.10.160:FF:000001">
    <property type="entry name" value="ATP-dependent DNA helicase"/>
    <property type="match status" value="1"/>
</dbReference>
<feature type="binding site" evidence="10">
    <location>
        <begin position="27"/>
        <end position="34"/>
    </location>
    <ligand>
        <name>ATP</name>
        <dbReference type="ChEBI" id="CHEBI:30616"/>
    </ligand>
</feature>
<evidence type="ECO:0000259" key="13">
    <source>
        <dbReference type="PROSITE" id="PS51198"/>
    </source>
</evidence>
<comment type="similarity">
    <text evidence="1 11">Belongs to the helicase family. UvrD subfamily.</text>
</comment>
<feature type="region of interest" description="Disordered" evidence="12">
    <location>
        <begin position="641"/>
        <end position="684"/>
    </location>
</feature>
<feature type="domain" description="UvrD-like helicase ATP-binding" evidence="13">
    <location>
        <begin position="6"/>
        <end position="285"/>
    </location>
</feature>
<dbReference type="FunFam" id="1.10.486.10:FF:000003">
    <property type="entry name" value="ATP-dependent DNA helicase"/>
    <property type="match status" value="1"/>
</dbReference>
<keyword evidence="2 10" id="KW-0547">Nucleotide-binding</keyword>
<dbReference type="PANTHER" id="PTHR11070:SF2">
    <property type="entry name" value="ATP-DEPENDENT DNA HELICASE SRS2"/>
    <property type="match status" value="1"/>
</dbReference>
<feature type="compositionally biased region" description="Polar residues" evidence="12">
    <location>
        <begin position="670"/>
        <end position="682"/>
    </location>
</feature>